<dbReference type="EMBL" id="JACIET010000001">
    <property type="protein sequence ID" value="MBB4011847.1"/>
    <property type="molecule type" value="Genomic_DNA"/>
</dbReference>
<proteinExistence type="inferred from homology"/>
<comment type="caution">
    <text evidence="8">The sequence shown here is derived from an EMBL/GenBank/DDBJ whole genome shotgun (WGS) entry which is preliminary data.</text>
</comment>
<evidence type="ECO:0000256" key="2">
    <source>
        <dbReference type="ARBA" id="ARBA00008520"/>
    </source>
</evidence>
<evidence type="ECO:0000256" key="4">
    <source>
        <dbReference type="ARBA" id="ARBA00017470"/>
    </source>
</evidence>
<evidence type="ECO:0000256" key="7">
    <source>
        <dbReference type="SAM" id="SignalP"/>
    </source>
</evidence>
<dbReference type="GO" id="GO:0042597">
    <property type="term" value="C:periplasmic space"/>
    <property type="evidence" value="ECO:0007669"/>
    <property type="project" value="UniProtKB-SubCell"/>
</dbReference>
<dbReference type="InterPro" id="IPR050490">
    <property type="entry name" value="Bact_solute-bd_prot1"/>
</dbReference>
<dbReference type="Pfam" id="PF13416">
    <property type="entry name" value="SBP_bac_8"/>
    <property type="match status" value="1"/>
</dbReference>
<protein>
    <recommendedName>
        <fullName evidence="4">sn-glycerol-3-phosphate-binding periplasmic protein UgpB</fullName>
    </recommendedName>
</protein>
<comment type="subcellular location">
    <subcellularLocation>
        <location evidence="1">Periplasm</location>
    </subcellularLocation>
</comment>
<name>A0A840BMY3_9RHOO</name>
<dbReference type="AlphaFoldDB" id="A0A840BMY3"/>
<dbReference type="Gene3D" id="3.40.190.10">
    <property type="entry name" value="Periplasmic binding protein-like II"/>
    <property type="match status" value="2"/>
</dbReference>
<evidence type="ECO:0000256" key="6">
    <source>
        <dbReference type="ARBA" id="ARBA00022729"/>
    </source>
</evidence>
<dbReference type="InterPro" id="IPR006059">
    <property type="entry name" value="SBP"/>
</dbReference>
<dbReference type="SUPFAM" id="SSF53850">
    <property type="entry name" value="Periplasmic binding protein-like II"/>
    <property type="match status" value="1"/>
</dbReference>
<organism evidence="8 9">
    <name type="scientific">Niveibacterium umoris</name>
    <dbReference type="NCBI Taxonomy" id="1193620"/>
    <lineage>
        <taxon>Bacteria</taxon>
        <taxon>Pseudomonadati</taxon>
        <taxon>Pseudomonadota</taxon>
        <taxon>Betaproteobacteria</taxon>
        <taxon>Rhodocyclales</taxon>
        <taxon>Rhodocyclaceae</taxon>
        <taxon>Niveibacterium</taxon>
    </lineage>
</organism>
<dbReference type="PANTHER" id="PTHR43649">
    <property type="entry name" value="ARABINOSE-BINDING PROTEIN-RELATED"/>
    <property type="match status" value="1"/>
</dbReference>
<feature type="signal peptide" evidence="7">
    <location>
        <begin position="1"/>
        <end position="23"/>
    </location>
</feature>
<evidence type="ECO:0000256" key="1">
    <source>
        <dbReference type="ARBA" id="ARBA00004418"/>
    </source>
</evidence>
<evidence type="ECO:0000256" key="5">
    <source>
        <dbReference type="ARBA" id="ARBA00022448"/>
    </source>
</evidence>
<dbReference type="RefSeq" id="WP_183632843.1">
    <property type="nucleotide sequence ID" value="NZ_BAABLE010000011.1"/>
</dbReference>
<keyword evidence="5" id="KW-0813">Transport</keyword>
<accession>A0A840BMY3</accession>
<keyword evidence="9" id="KW-1185">Reference proteome</keyword>
<comment type="subunit">
    <text evidence="3">The complex is composed of two ATP-binding proteins (UgpC), two transmembrane proteins (UgpA and UgpE) and a solute-binding protein (UgpB).</text>
</comment>
<keyword evidence="6 7" id="KW-0732">Signal</keyword>
<evidence type="ECO:0000313" key="8">
    <source>
        <dbReference type="EMBL" id="MBB4011847.1"/>
    </source>
</evidence>
<reference evidence="8 9" key="1">
    <citation type="submission" date="2020-08" db="EMBL/GenBank/DDBJ databases">
        <title>Genomic Encyclopedia of Type Strains, Phase IV (KMG-IV): sequencing the most valuable type-strain genomes for metagenomic binning, comparative biology and taxonomic classification.</title>
        <authorList>
            <person name="Goeker M."/>
        </authorList>
    </citation>
    <scope>NUCLEOTIDE SEQUENCE [LARGE SCALE GENOMIC DNA]</scope>
    <source>
        <strain evidence="8 9">DSM 106739</strain>
    </source>
</reference>
<evidence type="ECO:0000256" key="3">
    <source>
        <dbReference type="ARBA" id="ARBA00011557"/>
    </source>
</evidence>
<gene>
    <name evidence="8" type="ORF">GGR36_001155</name>
</gene>
<sequence>MKIQFLITPVALALSLICNPVLAAKGKAPANPPAPAAADVEIASQLPKDKQEALQTLISRFNDANKGSRIVLVDRAWDAGAPLTAQILDPVSEEAFLAGKQRYKPLYAVAKDAGVKLDLAERGAPVVAPISVDAKGRLLGLPVALATPVFFVNQDVFRKNGLDPASPPKTWAEVQDAAGKLVDGGVACPLTVARPATALLENTAAWHNEPFVNAKGDLAVNGLNYVRHLARMASWQKSRYLQIFGHGDEAVDRFASGECAMLIAGQSAMPVASKGSFAVGVSALPYYQDVQGARQNTLADGPVLWVSAGRNANEYKTIAKFVAFWLEPTQQIDWMRATGYLPLNRSGAFAASSRSFGSELNYIKVAVDQLVATPATANSRATAMGHSPRVLKVLEEELDGVWNQGKAAKLALDEAVSRIRALGIR</sequence>
<dbReference type="Proteomes" id="UP000561045">
    <property type="component" value="Unassembled WGS sequence"/>
</dbReference>
<comment type="similarity">
    <text evidence="2">Belongs to the bacterial solute-binding protein 1 family.</text>
</comment>
<dbReference type="PANTHER" id="PTHR43649:SF31">
    <property type="entry name" value="SN-GLYCEROL-3-PHOSPHATE-BINDING PERIPLASMIC PROTEIN UGPB"/>
    <property type="match status" value="1"/>
</dbReference>
<evidence type="ECO:0000313" key="9">
    <source>
        <dbReference type="Proteomes" id="UP000561045"/>
    </source>
</evidence>
<feature type="chain" id="PRO_5032708738" description="sn-glycerol-3-phosphate-binding periplasmic protein UgpB" evidence="7">
    <location>
        <begin position="24"/>
        <end position="425"/>
    </location>
</feature>